<dbReference type="PANTHER" id="PTHR33820">
    <property type="entry name" value="COILED-COIL DOMAIN-CONTAINING PROTEIN 17"/>
    <property type="match status" value="1"/>
</dbReference>
<keyword evidence="1" id="KW-0175">Coiled coil</keyword>
<evidence type="ECO:0000256" key="1">
    <source>
        <dbReference type="SAM" id="Coils"/>
    </source>
</evidence>
<evidence type="ECO:0000313" key="2">
    <source>
        <dbReference type="Ensembl" id="ENSDCDP00010023491.1"/>
    </source>
</evidence>
<dbReference type="AlphaFoldDB" id="A0AAY4BTJ0"/>
<feature type="coiled-coil region" evidence="1">
    <location>
        <begin position="76"/>
        <end position="135"/>
    </location>
</feature>
<dbReference type="InterPro" id="IPR038800">
    <property type="entry name" value="CCDC17"/>
</dbReference>
<reference evidence="2" key="2">
    <citation type="submission" date="2025-08" db="UniProtKB">
        <authorList>
            <consortium name="Ensembl"/>
        </authorList>
    </citation>
    <scope>IDENTIFICATION</scope>
</reference>
<evidence type="ECO:0000313" key="3">
    <source>
        <dbReference type="Proteomes" id="UP000694580"/>
    </source>
</evidence>
<dbReference type="Ensembl" id="ENSDCDT00010028545.1">
    <property type="protein sequence ID" value="ENSDCDP00010023491.1"/>
    <property type="gene ID" value="ENSDCDG00010014380.1"/>
</dbReference>
<dbReference type="GeneTree" id="ENSGT00940000167241"/>
<dbReference type="Proteomes" id="UP000694580">
    <property type="component" value="Chromosome 13"/>
</dbReference>
<proteinExistence type="predicted"/>
<organism evidence="2 3">
    <name type="scientific">Denticeps clupeoides</name>
    <name type="common">denticle herring</name>
    <dbReference type="NCBI Taxonomy" id="299321"/>
    <lineage>
        <taxon>Eukaryota</taxon>
        <taxon>Metazoa</taxon>
        <taxon>Chordata</taxon>
        <taxon>Craniata</taxon>
        <taxon>Vertebrata</taxon>
        <taxon>Euteleostomi</taxon>
        <taxon>Actinopterygii</taxon>
        <taxon>Neopterygii</taxon>
        <taxon>Teleostei</taxon>
        <taxon>Clupei</taxon>
        <taxon>Clupeiformes</taxon>
        <taxon>Denticipitoidei</taxon>
        <taxon>Denticipitidae</taxon>
        <taxon>Denticeps</taxon>
    </lineage>
</organism>
<protein>
    <submittedName>
        <fullName evidence="2">Uncharacterized protein</fullName>
    </submittedName>
</protein>
<gene>
    <name evidence="2" type="primary">CCDC17</name>
</gene>
<name>A0AAY4BTJ0_9TELE</name>
<reference evidence="2" key="3">
    <citation type="submission" date="2025-09" db="UniProtKB">
        <authorList>
            <consortium name="Ensembl"/>
        </authorList>
    </citation>
    <scope>IDENTIFICATION</scope>
</reference>
<keyword evidence="3" id="KW-1185">Reference proteome</keyword>
<dbReference type="PANTHER" id="PTHR33820:SF4">
    <property type="entry name" value="COILED-COIL DOMAIN-CONTAINING PROTEIN 17"/>
    <property type="match status" value="1"/>
</dbReference>
<accession>A0AAY4BTJ0</accession>
<sequence>QCLAALTGLGGPTQLETLLHELREQEERNGGALQQISSLVHAMPYQWLSYPCCFVRSLGVAYTQSGGKDPAVLAQMHSLEAEANLLEQSRSSAERRTRQNSECPFTHPVCINMMCRCLNQQLAKLLVEIGFLRREVEWGREGSRGIPLQPPATFPGTRLDGLLAPISQVGLWYRCIYIYSTLQCTTEKSLDTLGPAPYDPVAGFIIFYDMILGVDASLTQLCLVTGLYSIGQEMCRSTALRPVQCQPAGALPYSYSLPQGNYAIVSAKQPAPRIQPSPSLSLVVEVHAGGGLGSCSQCGQDVQQTVPQGWACLELFDQYNQIRSGFWRVPFRVPPVRPLLTVPELNSVPQLGNTELCLRVVNSRDGDTQNFAKIGPRNAGHYKYPTVVGQTIFTIHQKKKKKKKNLNCTTVV</sequence>
<reference evidence="2 3" key="1">
    <citation type="submission" date="2020-06" db="EMBL/GenBank/DDBJ databases">
        <authorList>
            <consortium name="Wellcome Sanger Institute Data Sharing"/>
        </authorList>
    </citation>
    <scope>NUCLEOTIDE SEQUENCE [LARGE SCALE GENOMIC DNA]</scope>
</reference>